<dbReference type="InterPro" id="IPR010920">
    <property type="entry name" value="LSM_dom_sf"/>
</dbReference>
<dbReference type="GO" id="GO:1990726">
    <property type="term" value="C:Lsm1-7-Pat1 complex"/>
    <property type="evidence" value="ECO:0007669"/>
    <property type="project" value="TreeGrafter"/>
</dbReference>
<keyword evidence="6" id="KW-0007">Acetylation</keyword>
<evidence type="ECO:0000256" key="3">
    <source>
        <dbReference type="ARBA" id="ARBA00022664"/>
    </source>
</evidence>
<accession>A0AAN6LQP6</accession>
<dbReference type="Pfam" id="PF01423">
    <property type="entry name" value="LSM"/>
    <property type="match status" value="1"/>
</dbReference>
<evidence type="ECO:0000256" key="5">
    <source>
        <dbReference type="ARBA" id="ARBA00022884"/>
    </source>
</evidence>
<evidence type="ECO:0000256" key="4">
    <source>
        <dbReference type="ARBA" id="ARBA00022728"/>
    </source>
</evidence>
<dbReference type="SMART" id="SM00651">
    <property type="entry name" value="Sm"/>
    <property type="match status" value="1"/>
</dbReference>
<dbReference type="AlphaFoldDB" id="A0AAN6LQP6"/>
<dbReference type="InterPro" id="IPR047575">
    <property type="entry name" value="Sm"/>
</dbReference>
<keyword evidence="7 10" id="KW-0508">mRNA splicing</keyword>
<evidence type="ECO:0000256" key="7">
    <source>
        <dbReference type="ARBA" id="ARBA00023187"/>
    </source>
</evidence>
<evidence type="ECO:0000256" key="1">
    <source>
        <dbReference type="ARBA" id="ARBA00004123"/>
    </source>
</evidence>
<dbReference type="PANTHER" id="PTHR20971:SF0">
    <property type="entry name" value="U6 SNRNA-ASSOCIATED SM-LIKE PROTEIN LSM5"/>
    <property type="match status" value="1"/>
</dbReference>
<dbReference type="Proteomes" id="UP001280581">
    <property type="component" value="Unassembled WGS sequence"/>
</dbReference>
<evidence type="ECO:0000256" key="6">
    <source>
        <dbReference type="ARBA" id="ARBA00022990"/>
    </source>
</evidence>
<feature type="domain" description="Sm" evidence="11">
    <location>
        <begin position="60"/>
        <end position="133"/>
    </location>
</feature>
<evidence type="ECO:0000313" key="13">
    <source>
        <dbReference type="Proteomes" id="UP001280581"/>
    </source>
</evidence>
<dbReference type="GO" id="GO:0000398">
    <property type="term" value="P:mRNA splicing, via spliceosome"/>
    <property type="evidence" value="ECO:0007669"/>
    <property type="project" value="TreeGrafter"/>
</dbReference>
<keyword evidence="9 10" id="KW-0687">Ribonucleoprotein</keyword>
<dbReference type="InterPro" id="IPR033871">
    <property type="entry name" value="LSm5"/>
</dbReference>
<evidence type="ECO:0000313" key="12">
    <source>
        <dbReference type="EMBL" id="KAK3197273.1"/>
    </source>
</evidence>
<comment type="caution">
    <text evidence="12">The sequence shown here is derived from an EMBL/GenBank/DDBJ whole genome shotgun (WGS) entry which is preliminary data.</text>
</comment>
<keyword evidence="13" id="KW-1185">Reference proteome</keyword>
<name>A0AAN6LQP6_9PLEO</name>
<comment type="subcellular location">
    <subcellularLocation>
        <location evidence="1 10">Nucleus</location>
    </subcellularLocation>
</comment>
<dbReference type="InterPro" id="IPR001163">
    <property type="entry name" value="Sm_dom_euk/arc"/>
</dbReference>
<proteinExistence type="inferred from homology"/>
<keyword evidence="3 10" id="KW-0507">mRNA processing</keyword>
<evidence type="ECO:0000256" key="8">
    <source>
        <dbReference type="ARBA" id="ARBA00023242"/>
    </source>
</evidence>
<dbReference type="GO" id="GO:0005688">
    <property type="term" value="C:U6 snRNP"/>
    <property type="evidence" value="ECO:0007669"/>
    <property type="project" value="TreeGrafter"/>
</dbReference>
<comment type="subunit">
    <text evidence="10">LSm subunits form a heteromer with a doughnut shape.</text>
</comment>
<reference evidence="12 13" key="1">
    <citation type="submission" date="2021-02" db="EMBL/GenBank/DDBJ databases">
        <title>Genome assembly of Pseudopithomyces chartarum.</title>
        <authorList>
            <person name="Jauregui R."/>
            <person name="Singh J."/>
            <person name="Voisey C."/>
        </authorList>
    </citation>
    <scope>NUCLEOTIDE SEQUENCE [LARGE SCALE GENOMIC DNA]</scope>
    <source>
        <strain evidence="12 13">AGR01</strain>
    </source>
</reference>
<dbReference type="PANTHER" id="PTHR20971">
    <property type="entry name" value="U6 SNRNA-ASSOCIATED PROTEIN"/>
    <property type="match status" value="1"/>
</dbReference>
<keyword evidence="5 10" id="KW-0694">RNA-binding</keyword>
<protein>
    <recommendedName>
        <fullName evidence="10">LSM complex subunit LSM5</fullName>
    </recommendedName>
</protein>
<evidence type="ECO:0000256" key="9">
    <source>
        <dbReference type="ARBA" id="ARBA00023274"/>
    </source>
</evidence>
<evidence type="ECO:0000259" key="11">
    <source>
        <dbReference type="PROSITE" id="PS52002"/>
    </source>
</evidence>
<comment type="similarity">
    <text evidence="2 10">Belongs to the snRNP Sm proteins family.</text>
</comment>
<dbReference type="SUPFAM" id="SSF50182">
    <property type="entry name" value="Sm-like ribonucleoproteins"/>
    <property type="match status" value="1"/>
</dbReference>
<keyword evidence="8 10" id="KW-0539">Nucleus</keyword>
<dbReference type="CDD" id="cd01732">
    <property type="entry name" value="LSm5"/>
    <property type="match status" value="1"/>
</dbReference>
<dbReference type="EMBL" id="WVTA01000021">
    <property type="protein sequence ID" value="KAK3197273.1"/>
    <property type="molecule type" value="Genomic_DNA"/>
</dbReference>
<dbReference type="Gene3D" id="2.30.30.100">
    <property type="match status" value="1"/>
</dbReference>
<dbReference type="GO" id="GO:0005681">
    <property type="term" value="C:spliceosomal complex"/>
    <property type="evidence" value="ECO:0007669"/>
    <property type="project" value="UniProtKB-KW"/>
</dbReference>
<gene>
    <name evidence="10" type="primary">LSM5</name>
    <name evidence="12" type="ORF">GRF29_1536g1243102</name>
</gene>
<dbReference type="GO" id="GO:0046540">
    <property type="term" value="C:U4/U6 x U5 tri-snRNP complex"/>
    <property type="evidence" value="ECO:0007669"/>
    <property type="project" value="TreeGrafter"/>
</dbReference>
<sequence length="137" mass="15501">MWASRLRSRALFRQASGINPQPTNFTWPATQQQRFKHQIPQSNYGVATMPALPKAQHPLLPLELVDKCVGSQIWIIMNNQKEFVGTLIGFDDYVTDMVLEDVREIDPVEGETRMSKILLNGNNICMMVPGGDGEWVD</sequence>
<dbReference type="GO" id="GO:0003723">
    <property type="term" value="F:RNA binding"/>
    <property type="evidence" value="ECO:0007669"/>
    <property type="project" value="UniProtKB-KW"/>
</dbReference>
<organism evidence="12 13">
    <name type="scientific">Pseudopithomyces chartarum</name>
    <dbReference type="NCBI Taxonomy" id="1892770"/>
    <lineage>
        <taxon>Eukaryota</taxon>
        <taxon>Fungi</taxon>
        <taxon>Dikarya</taxon>
        <taxon>Ascomycota</taxon>
        <taxon>Pezizomycotina</taxon>
        <taxon>Dothideomycetes</taxon>
        <taxon>Pleosporomycetidae</taxon>
        <taxon>Pleosporales</taxon>
        <taxon>Massarineae</taxon>
        <taxon>Didymosphaeriaceae</taxon>
        <taxon>Pseudopithomyces</taxon>
    </lineage>
</organism>
<dbReference type="PROSITE" id="PS52002">
    <property type="entry name" value="SM"/>
    <property type="match status" value="1"/>
</dbReference>
<evidence type="ECO:0000256" key="10">
    <source>
        <dbReference type="RuleBase" id="RU365055"/>
    </source>
</evidence>
<comment type="function">
    <text evidence="10">Plays a role in U6 snRNP assembly and function. Binds to the 3' end of U6 snRNA.</text>
</comment>
<dbReference type="FunFam" id="2.30.30.100:FF:000003">
    <property type="entry name" value="U6 snRNA-associated Sm-like protein LSm5"/>
    <property type="match status" value="1"/>
</dbReference>
<keyword evidence="4 10" id="KW-0747">Spliceosome</keyword>
<evidence type="ECO:0000256" key="2">
    <source>
        <dbReference type="ARBA" id="ARBA00006850"/>
    </source>
</evidence>